<organism evidence="2 3">
    <name type="scientific">Conexibacter stalactiti</name>
    <dbReference type="NCBI Taxonomy" id="1940611"/>
    <lineage>
        <taxon>Bacteria</taxon>
        <taxon>Bacillati</taxon>
        <taxon>Actinomycetota</taxon>
        <taxon>Thermoleophilia</taxon>
        <taxon>Solirubrobacterales</taxon>
        <taxon>Conexibacteraceae</taxon>
        <taxon>Conexibacter</taxon>
    </lineage>
</organism>
<accession>A0ABU4HXF8</accession>
<evidence type="ECO:0000256" key="1">
    <source>
        <dbReference type="SAM" id="MobiDB-lite"/>
    </source>
</evidence>
<dbReference type="InterPro" id="IPR010287">
    <property type="entry name" value="DUF892_YciF-like"/>
</dbReference>
<sequence length="309" mass="33334">MPTTEDKLVQYLTEARAMELALARTLQAHIAVTPSGAYRRLLERHLRETRGHAERISRRLADLGSSPTIVGAVYDVGQRLAGQLLAFGKTPLDLLRGASPEEKLLKNAKDEAASEALEIATYDAIEALARAAGDTLTARLAADHRADEVRMLAALRAQLPALTAAVVGAEVEGRPSYDPARTGAAQAARAAARDLRRDVADTAADAARAARGASAGARRAAAGAVDAVAETIDAPRETTEEREEHRRPFAGYDELNVEQIVRRLDRLTPAQLRHVATYERAHKRRRGVLEAVERRAAEHERETAGSTAG</sequence>
<dbReference type="Proteomes" id="UP001284601">
    <property type="component" value="Unassembled WGS sequence"/>
</dbReference>
<dbReference type="InterPro" id="IPR012347">
    <property type="entry name" value="Ferritin-like"/>
</dbReference>
<dbReference type="CDD" id="cd00657">
    <property type="entry name" value="Ferritin_like"/>
    <property type="match status" value="1"/>
</dbReference>
<evidence type="ECO:0000313" key="3">
    <source>
        <dbReference type="Proteomes" id="UP001284601"/>
    </source>
</evidence>
<gene>
    <name evidence="2" type="ORF">R7226_26825</name>
</gene>
<feature type="region of interest" description="Disordered" evidence="1">
    <location>
        <begin position="289"/>
        <end position="309"/>
    </location>
</feature>
<proteinExistence type="predicted"/>
<name>A0ABU4HXF8_9ACTN</name>
<keyword evidence="3" id="KW-1185">Reference proteome</keyword>
<comment type="caution">
    <text evidence="2">The sequence shown here is derived from an EMBL/GenBank/DDBJ whole genome shotgun (WGS) entry which is preliminary data.</text>
</comment>
<protein>
    <submittedName>
        <fullName evidence="2">DUF892 family protein</fullName>
    </submittedName>
</protein>
<dbReference type="InterPro" id="IPR009078">
    <property type="entry name" value="Ferritin-like_SF"/>
</dbReference>
<evidence type="ECO:0000313" key="2">
    <source>
        <dbReference type="EMBL" id="MDW5597998.1"/>
    </source>
</evidence>
<dbReference type="RefSeq" id="WP_318600466.1">
    <property type="nucleotide sequence ID" value="NZ_JAWSTH010000113.1"/>
</dbReference>
<feature type="compositionally biased region" description="Basic and acidic residues" evidence="1">
    <location>
        <begin position="289"/>
        <end position="303"/>
    </location>
</feature>
<dbReference type="EMBL" id="JAWSTH010000113">
    <property type="protein sequence ID" value="MDW5597998.1"/>
    <property type="molecule type" value="Genomic_DNA"/>
</dbReference>
<reference evidence="3" key="1">
    <citation type="submission" date="2023-07" db="EMBL/GenBank/DDBJ databases">
        <title>Conexibacter stalactiti sp. nov., isolated from stalactites in a lava cave and emended description of the genus Conexibacter.</title>
        <authorList>
            <person name="Lee S.D."/>
        </authorList>
    </citation>
    <scope>NUCLEOTIDE SEQUENCE [LARGE SCALE GENOMIC DNA]</scope>
    <source>
        <strain evidence="3">KCTC 39840</strain>
    </source>
</reference>
<dbReference type="Pfam" id="PF05974">
    <property type="entry name" value="DUF892"/>
    <property type="match status" value="1"/>
</dbReference>
<dbReference type="SUPFAM" id="SSF47240">
    <property type="entry name" value="Ferritin-like"/>
    <property type="match status" value="1"/>
</dbReference>
<dbReference type="Gene3D" id="1.20.1260.10">
    <property type="match status" value="1"/>
</dbReference>